<name>G2Y965_BOTF4</name>
<evidence type="ECO:0000313" key="2">
    <source>
        <dbReference type="Proteomes" id="UP000008177"/>
    </source>
</evidence>
<reference evidence="2" key="1">
    <citation type="journal article" date="2011" name="PLoS Genet.">
        <title>Genomic analysis of the necrotrophic fungal pathogens Sclerotinia sclerotiorum and Botrytis cinerea.</title>
        <authorList>
            <person name="Amselem J."/>
            <person name="Cuomo C.A."/>
            <person name="van Kan J.A."/>
            <person name="Viaud M."/>
            <person name="Benito E.P."/>
            <person name="Couloux A."/>
            <person name="Coutinho P.M."/>
            <person name="de Vries R.P."/>
            <person name="Dyer P.S."/>
            <person name="Fillinger S."/>
            <person name="Fournier E."/>
            <person name="Gout L."/>
            <person name="Hahn M."/>
            <person name="Kohn L."/>
            <person name="Lapalu N."/>
            <person name="Plummer K.M."/>
            <person name="Pradier J.M."/>
            <person name="Quevillon E."/>
            <person name="Sharon A."/>
            <person name="Simon A."/>
            <person name="ten Have A."/>
            <person name="Tudzynski B."/>
            <person name="Tudzynski P."/>
            <person name="Wincker P."/>
            <person name="Andrew M."/>
            <person name="Anthouard V."/>
            <person name="Beever R.E."/>
            <person name="Beffa R."/>
            <person name="Benoit I."/>
            <person name="Bouzid O."/>
            <person name="Brault B."/>
            <person name="Chen Z."/>
            <person name="Choquer M."/>
            <person name="Collemare J."/>
            <person name="Cotton P."/>
            <person name="Danchin E.G."/>
            <person name="Da Silva C."/>
            <person name="Gautier A."/>
            <person name="Giraud C."/>
            <person name="Giraud T."/>
            <person name="Gonzalez C."/>
            <person name="Grossetete S."/>
            <person name="Guldener U."/>
            <person name="Henrissat B."/>
            <person name="Howlett B.J."/>
            <person name="Kodira C."/>
            <person name="Kretschmer M."/>
            <person name="Lappartient A."/>
            <person name="Leroch M."/>
            <person name="Levis C."/>
            <person name="Mauceli E."/>
            <person name="Neuveglise C."/>
            <person name="Oeser B."/>
            <person name="Pearson M."/>
            <person name="Poulain J."/>
            <person name="Poussereau N."/>
            <person name="Quesneville H."/>
            <person name="Rascle C."/>
            <person name="Schumacher J."/>
            <person name="Segurens B."/>
            <person name="Sexton A."/>
            <person name="Silva E."/>
            <person name="Sirven C."/>
            <person name="Soanes D.M."/>
            <person name="Talbot N.J."/>
            <person name="Templeton M."/>
            <person name="Yandava C."/>
            <person name="Yarden O."/>
            <person name="Zeng Q."/>
            <person name="Rollins J.A."/>
            <person name="Lebrun M.H."/>
            <person name="Dickman M."/>
        </authorList>
    </citation>
    <scope>NUCLEOTIDE SEQUENCE [LARGE SCALE GENOMIC DNA]</scope>
    <source>
        <strain evidence="2">T4</strain>
    </source>
</reference>
<accession>G2Y965</accession>
<gene>
    <name evidence="1" type="ORF">BofuT4_P030170.1</name>
</gene>
<dbReference type="Proteomes" id="UP000008177">
    <property type="component" value="Unplaced contigs"/>
</dbReference>
<dbReference type="AlphaFoldDB" id="G2Y965"/>
<evidence type="ECO:0000313" key="1">
    <source>
        <dbReference type="EMBL" id="CCD49141.1"/>
    </source>
</evidence>
<dbReference type="EMBL" id="FQ790300">
    <property type="protein sequence ID" value="CCD49141.1"/>
    <property type="molecule type" value="Genomic_DNA"/>
</dbReference>
<sequence>MPPMWFTNPALIETETRKFFFGIHTPGFGSFAATARDPRGYLDSRFDRYLRPGSQIGLFLVSVILIVHSDRHDHRRAQSFSDQVNHARGKMANGCPAESGMYARAIRAMSRVMFNDYEAFEKCMKERGSEKEG</sequence>
<protein>
    <submittedName>
        <fullName evidence="1">Uncharacterized protein</fullName>
    </submittedName>
</protein>
<organism evidence="1 2">
    <name type="scientific">Botryotinia fuckeliana (strain T4)</name>
    <name type="common">Noble rot fungus</name>
    <name type="synonym">Botrytis cinerea</name>
    <dbReference type="NCBI Taxonomy" id="999810"/>
    <lineage>
        <taxon>Eukaryota</taxon>
        <taxon>Fungi</taxon>
        <taxon>Dikarya</taxon>
        <taxon>Ascomycota</taxon>
        <taxon>Pezizomycotina</taxon>
        <taxon>Leotiomycetes</taxon>
        <taxon>Helotiales</taxon>
        <taxon>Sclerotiniaceae</taxon>
        <taxon>Botrytis</taxon>
    </lineage>
</organism>
<dbReference type="HOGENOM" id="CLU_1906433_0_0_1"/>
<proteinExistence type="predicted"/>
<dbReference type="InParanoid" id="G2Y965"/>